<organism evidence="4 5">
    <name type="scientific">Streptomyces alboflavus</name>
    <dbReference type="NCBI Taxonomy" id="67267"/>
    <lineage>
        <taxon>Bacteria</taxon>
        <taxon>Bacillati</taxon>
        <taxon>Actinomycetota</taxon>
        <taxon>Actinomycetes</taxon>
        <taxon>Kitasatosporales</taxon>
        <taxon>Streptomycetaceae</taxon>
        <taxon>Streptomyces</taxon>
    </lineage>
</organism>
<dbReference type="AlphaFoldDB" id="A0A1Z1W8A8"/>
<protein>
    <submittedName>
        <fullName evidence="4">Oxidoreductase</fullName>
    </submittedName>
</protein>
<dbReference type="KEGG" id="salf:SMD44_02022"/>
<dbReference type="InterPro" id="IPR036291">
    <property type="entry name" value="NAD(P)-bd_dom_sf"/>
</dbReference>
<dbReference type="InterPro" id="IPR050463">
    <property type="entry name" value="Gfo/Idh/MocA_oxidrdct_glycsds"/>
</dbReference>
<dbReference type="Proteomes" id="UP000195880">
    <property type="component" value="Chromosome"/>
</dbReference>
<gene>
    <name evidence="4" type="ORF">SMD44_02022</name>
</gene>
<dbReference type="EMBL" id="CP021748">
    <property type="protein sequence ID" value="ARX82609.1"/>
    <property type="molecule type" value="Genomic_DNA"/>
</dbReference>
<evidence type="ECO:0000259" key="3">
    <source>
        <dbReference type="Pfam" id="PF22685"/>
    </source>
</evidence>
<evidence type="ECO:0000256" key="1">
    <source>
        <dbReference type="ARBA" id="ARBA00023002"/>
    </source>
</evidence>
<dbReference type="Gene3D" id="3.30.360.10">
    <property type="entry name" value="Dihydrodipicolinate Reductase, domain 2"/>
    <property type="match status" value="1"/>
</dbReference>
<evidence type="ECO:0000259" key="2">
    <source>
        <dbReference type="Pfam" id="PF01408"/>
    </source>
</evidence>
<evidence type="ECO:0000313" key="5">
    <source>
        <dbReference type="Proteomes" id="UP000195880"/>
    </source>
</evidence>
<feature type="domain" description="Gfo/Idh/MocA-like oxidoreductase N-terminal" evidence="2">
    <location>
        <begin position="11"/>
        <end position="131"/>
    </location>
</feature>
<dbReference type="STRING" id="67267.GCA_000716675_07050"/>
<dbReference type="InterPro" id="IPR055080">
    <property type="entry name" value="Gal80p-like_C"/>
</dbReference>
<dbReference type="RefSeq" id="WP_087883575.1">
    <property type="nucleotide sequence ID" value="NZ_CP021748.1"/>
</dbReference>
<reference evidence="4 5" key="1">
    <citation type="submission" date="2017-05" db="EMBL/GenBank/DDBJ databases">
        <title>Streptomyces alboflavus Genome sequencing and assembly.</title>
        <authorList>
            <person name="Wang Y."/>
            <person name="Du B."/>
            <person name="Ding Y."/>
            <person name="Liu H."/>
            <person name="Hou Q."/>
            <person name="Liu K."/>
            <person name="Wang C."/>
            <person name="Yao L."/>
        </authorList>
    </citation>
    <scope>NUCLEOTIDE SEQUENCE [LARGE SCALE GENOMIC DNA]</scope>
    <source>
        <strain evidence="4 5">MDJK44</strain>
    </source>
</reference>
<name>A0A1Z1W8A8_9ACTN</name>
<dbReference type="GO" id="GO:0016491">
    <property type="term" value="F:oxidoreductase activity"/>
    <property type="evidence" value="ECO:0007669"/>
    <property type="project" value="UniProtKB-KW"/>
</dbReference>
<sequence>MIENTGNPAVGVGIVGLSARSGWAPHAHLPALTRLTGYALRALAASTPESARAAGEKYGIDRAHASAAELAADPAVDLVVVSVRVPRHREVILAALAAGKHVLSEWPLGNGVVEAEELAAAAARAGVRTFTGLQARSAPAVRHLRDLVADGYVGEVLSTSLVASGRRWGPTFEPGGAYLLDKDNGGTMLTIPFGHTVDALALVLGEFTEVSATTAIRRPVVREEGSGRAVPMTAPDQVAVSGRLASGAVASVHFRGGLSRGTDFHWEINGTDGDLVVTGDHGHLQQARLTVRGARGTDADLAELPVPERYFDVPELDDLRAEPAYNVGIQYARIEHDLREGTAAVPDFAHAARRQRLLDAVERAAATGTRVTL</sequence>
<dbReference type="SUPFAM" id="SSF55347">
    <property type="entry name" value="Glyceraldehyde-3-phosphate dehydrogenase-like, C-terminal domain"/>
    <property type="match status" value="1"/>
</dbReference>
<dbReference type="GO" id="GO:0000166">
    <property type="term" value="F:nucleotide binding"/>
    <property type="evidence" value="ECO:0007669"/>
    <property type="project" value="InterPro"/>
</dbReference>
<dbReference type="eggNOG" id="COG0673">
    <property type="taxonomic scope" value="Bacteria"/>
</dbReference>
<accession>A0A1Z1W8A8</accession>
<proteinExistence type="predicted"/>
<evidence type="ECO:0000313" key="4">
    <source>
        <dbReference type="EMBL" id="ARX82609.1"/>
    </source>
</evidence>
<feature type="domain" description="Gal80p-like C-terminal" evidence="3">
    <location>
        <begin position="139"/>
        <end position="279"/>
    </location>
</feature>
<dbReference type="InterPro" id="IPR000683">
    <property type="entry name" value="Gfo/Idh/MocA-like_OxRdtase_N"/>
</dbReference>
<dbReference type="PANTHER" id="PTHR43818:SF11">
    <property type="entry name" value="BCDNA.GH03377"/>
    <property type="match status" value="1"/>
</dbReference>
<dbReference type="OrthoDB" id="9815825at2"/>
<dbReference type="Gene3D" id="3.40.50.720">
    <property type="entry name" value="NAD(P)-binding Rossmann-like Domain"/>
    <property type="match status" value="1"/>
</dbReference>
<dbReference type="SUPFAM" id="SSF51735">
    <property type="entry name" value="NAD(P)-binding Rossmann-fold domains"/>
    <property type="match status" value="1"/>
</dbReference>
<dbReference type="PANTHER" id="PTHR43818">
    <property type="entry name" value="BCDNA.GH03377"/>
    <property type="match status" value="1"/>
</dbReference>
<keyword evidence="1" id="KW-0560">Oxidoreductase</keyword>
<dbReference type="Pfam" id="PF01408">
    <property type="entry name" value="GFO_IDH_MocA"/>
    <property type="match status" value="1"/>
</dbReference>
<keyword evidence="5" id="KW-1185">Reference proteome</keyword>
<dbReference type="Pfam" id="PF22685">
    <property type="entry name" value="Gal80p_C-like"/>
    <property type="match status" value="1"/>
</dbReference>